<dbReference type="GO" id="GO:0046872">
    <property type="term" value="F:metal ion binding"/>
    <property type="evidence" value="ECO:0007669"/>
    <property type="project" value="UniProtKB-KW"/>
</dbReference>
<feature type="domain" description="Hcy-binding" evidence="9">
    <location>
        <begin position="1"/>
        <end position="167"/>
    </location>
</feature>
<keyword evidence="3 8" id="KW-0489">Methyltransferase</keyword>
<dbReference type="GO" id="GO:0008168">
    <property type="term" value="F:methyltransferase activity"/>
    <property type="evidence" value="ECO:0007669"/>
    <property type="project" value="UniProtKB-UniRule"/>
</dbReference>
<dbReference type="NCBIfam" id="NF006396">
    <property type="entry name" value="PRK08645.1"/>
    <property type="match status" value="1"/>
</dbReference>
<evidence type="ECO:0000256" key="5">
    <source>
        <dbReference type="ARBA" id="ARBA00022679"/>
    </source>
</evidence>
<dbReference type="GO" id="GO:0032259">
    <property type="term" value="P:methylation"/>
    <property type="evidence" value="ECO:0007669"/>
    <property type="project" value="UniProtKB-KW"/>
</dbReference>
<evidence type="ECO:0000256" key="8">
    <source>
        <dbReference type="PROSITE-ProRule" id="PRU00333"/>
    </source>
</evidence>
<dbReference type="SUPFAM" id="SSF82282">
    <property type="entry name" value="Homocysteine S-methyltransferase"/>
    <property type="match status" value="1"/>
</dbReference>
<evidence type="ECO:0000259" key="9">
    <source>
        <dbReference type="PROSITE" id="PS50970"/>
    </source>
</evidence>
<accession>A0A2M8PIC8</accession>
<feature type="binding site" evidence="8">
    <location>
        <position position="153"/>
    </location>
    <ligand>
        <name>Zn(2+)</name>
        <dbReference type="ChEBI" id="CHEBI:29105"/>
    </ligand>
</feature>
<evidence type="ECO:0000256" key="4">
    <source>
        <dbReference type="ARBA" id="ARBA00022630"/>
    </source>
</evidence>
<evidence type="ECO:0000313" key="11">
    <source>
        <dbReference type="Proteomes" id="UP000229681"/>
    </source>
</evidence>
<dbReference type="EMBL" id="PGTM01000006">
    <property type="protein sequence ID" value="PJF37297.1"/>
    <property type="molecule type" value="Genomic_DNA"/>
</dbReference>
<dbReference type="PROSITE" id="PS50970">
    <property type="entry name" value="HCY"/>
    <property type="match status" value="1"/>
</dbReference>
<dbReference type="Gene3D" id="3.20.20.330">
    <property type="entry name" value="Homocysteine-binding-like domain"/>
    <property type="match status" value="1"/>
</dbReference>
<dbReference type="Pfam" id="PF02574">
    <property type="entry name" value="S-methyl_trans"/>
    <property type="match status" value="1"/>
</dbReference>
<dbReference type="PANTHER" id="PTHR11103:SF18">
    <property type="entry name" value="SLR1189 PROTEIN"/>
    <property type="match status" value="1"/>
</dbReference>
<evidence type="ECO:0000256" key="6">
    <source>
        <dbReference type="ARBA" id="ARBA00022827"/>
    </source>
</evidence>
<comment type="cofactor">
    <cofactor evidence="8">
        <name>Zn(2+)</name>
        <dbReference type="ChEBI" id="CHEBI:29105"/>
    </cofactor>
</comment>
<evidence type="ECO:0000256" key="7">
    <source>
        <dbReference type="ARBA" id="ARBA00023002"/>
    </source>
</evidence>
<gene>
    <name evidence="10" type="ORF">CUN49_00920</name>
</gene>
<reference evidence="10 11" key="1">
    <citation type="submission" date="2017-11" db="EMBL/GenBank/DDBJ databases">
        <title>Evolution of Phototrophy in the Chloroflexi Phylum Driven by Horizontal Gene Transfer.</title>
        <authorList>
            <person name="Ward L.M."/>
            <person name="Hemp J."/>
            <person name="Shih P.M."/>
            <person name="Mcglynn S.E."/>
            <person name="Fischer W."/>
        </authorList>
    </citation>
    <scope>NUCLEOTIDE SEQUENCE [LARGE SCALE GENOMIC DNA]</scope>
    <source>
        <strain evidence="10">JP3_13</strain>
    </source>
</reference>
<dbReference type="GO" id="GO:0006555">
    <property type="term" value="P:methionine metabolic process"/>
    <property type="evidence" value="ECO:0007669"/>
    <property type="project" value="InterPro"/>
</dbReference>
<feature type="binding site" evidence="8">
    <location>
        <position position="152"/>
    </location>
    <ligand>
        <name>Zn(2+)</name>
        <dbReference type="ChEBI" id="CHEBI:29105"/>
    </ligand>
</feature>
<dbReference type="PANTHER" id="PTHR11103">
    <property type="entry name" value="SLR1189 PROTEIN"/>
    <property type="match status" value="1"/>
</dbReference>
<dbReference type="AlphaFoldDB" id="A0A2M8PIC8"/>
<comment type="pathway">
    <text evidence="2">One-carbon metabolism; tetrahydrofolate interconversion.</text>
</comment>
<feature type="non-terminal residue" evidence="10">
    <location>
        <position position="1"/>
    </location>
</feature>
<evidence type="ECO:0000256" key="1">
    <source>
        <dbReference type="ARBA" id="ARBA00001974"/>
    </source>
</evidence>
<keyword evidence="8" id="KW-0862">Zinc</keyword>
<keyword evidence="8" id="KW-0479">Metal-binding</keyword>
<keyword evidence="5 8" id="KW-0808">Transferase</keyword>
<evidence type="ECO:0000313" key="10">
    <source>
        <dbReference type="EMBL" id="PJF37297.1"/>
    </source>
</evidence>
<comment type="cofactor">
    <cofactor evidence="1">
        <name>FAD</name>
        <dbReference type="ChEBI" id="CHEBI:57692"/>
    </cofactor>
</comment>
<dbReference type="Gene3D" id="3.20.20.220">
    <property type="match status" value="1"/>
</dbReference>
<protein>
    <submittedName>
        <fullName evidence="10">Bifunctional homocysteine S-methyltransferase/methylenetetrahydrofolate reductase</fullName>
    </submittedName>
</protein>
<sequence length="494" mass="53066">EQAFEAFYEQIAALILGGVDLLILETFTDLNEIAEAVRAARAANPRVPVVASMTLTRDSTTIYGDSPREIANALAATGADVIGVNCSSGPSQLARVAQIMRQAQPEALLSVMPNGGFPELVNGRVMYPAAPDYFGDYAVILRDIGVTIIGGCCGTTPEHIRAMRTALDTPERKPRIVVTSNEPSPLHTSGIPEAPTRLAQKLALGKFVTTVEMAPPRSFNAQKILASAQMLQEAGVDCIDVSDSPMARMRMSPWAVCHLIQDRLGMETILHFPTRGRNILRVQGDLLAAHALNVRNILVIMGDPTAIGDYPEANDKYDIVPSGLIKLIKQNLNGGQDQAGNSIGQPTAFTVACALNLTPKDLDAEIQSLRKKIEAGADFAMTQSVYEPHKVELFLKRYEALYGKLTLPILVGILPLYGARHAAFLNNEVPGISIPESIMARINAAGDVAPAVGVQIAAEILRDLRGMVQGAYIIPPFGKYEMAAEIVESLAQPV</sequence>
<dbReference type="InterPro" id="IPR003171">
    <property type="entry name" value="Mehydrof_redctse-like"/>
</dbReference>
<proteinExistence type="predicted"/>
<dbReference type="SUPFAM" id="SSF51730">
    <property type="entry name" value="FAD-linked oxidoreductase"/>
    <property type="match status" value="1"/>
</dbReference>
<comment type="caution">
    <text evidence="10">The sequence shown here is derived from an EMBL/GenBank/DDBJ whole genome shotgun (WGS) entry which is preliminary data.</text>
</comment>
<keyword evidence="4" id="KW-0285">Flavoprotein</keyword>
<dbReference type="InterPro" id="IPR003726">
    <property type="entry name" value="HCY_dom"/>
</dbReference>
<dbReference type="CDD" id="cd00537">
    <property type="entry name" value="MTHFR"/>
    <property type="match status" value="1"/>
</dbReference>
<evidence type="ECO:0000256" key="3">
    <source>
        <dbReference type="ARBA" id="ARBA00022603"/>
    </source>
</evidence>
<dbReference type="Proteomes" id="UP000229681">
    <property type="component" value="Unassembled WGS sequence"/>
</dbReference>
<evidence type="ECO:0000256" key="2">
    <source>
        <dbReference type="ARBA" id="ARBA00004777"/>
    </source>
</evidence>
<dbReference type="InterPro" id="IPR029041">
    <property type="entry name" value="FAD-linked_oxidoreductase-like"/>
</dbReference>
<organism evidence="10 11">
    <name type="scientific">Candidatus Thermofonsia Clade 1 bacterium</name>
    <dbReference type="NCBI Taxonomy" id="2364210"/>
    <lineage>
        <taxon>Bacteria</taxon>
        <taxon>Bacillati</taxon>
        <taxon>Chloroflexota</taxon>
        <taxon>Candidatus Thermofontia</taxon>
        <taxon>Candidatus Thermofonsia Clade 1</taxon>
    </lineage>
</organism>
<dbReference type="UniPathway" id="UPA00193"/>
<dbReference type="Pfam" id="PF02219">
    <property type="entry name" value="MTHFR"/>
    <property type="match status" value="1"/>
</dbReference>
<feature type="binding site" evidence="8">
    <location>
        <position position="86"/>
    </location>
    <ligand>
        <name>Zn(2+)</name>
        <dbReference type="ChEBI" id="CHEBI:29105"/>
    </ligand>
</feature>
<name>A0A2M8PIC8_9CHLR</name>
<dbReference type="GO" id="GO:0035999">
    <property type="term" value="P:tetrahydrofolate interconversion"/>
    <property type="evidence" value="ECO:0007669"/>
    <property type="project" value="UniProtKB-UniPathway"/>
</dbReference>
<dbReference type="GO" id="GO:0004489">
    <property type="term" value="F:methylenetetrahydrofolate reductase [NAD(P)H] activity"/>
    <property type="evidence" value="ECO:0007669"/>
    <property type="project" value="InterPro"/>
</dbReference>
<keyword evidence="6" id="KW-0274">FAD</keyword>
<keyword evidence="7" id="KW-0560">Oxidoreductase</keyword>
<dbReference type="InterPro" id="IPR036589">
    <property type="entry name" value="HCY_dom_sf"/>
</dbReference>